<name>A0ABU4HMT3_9ACTN</name>
<dbReference type="EMBL" id="JAWSTH010000019">
    <property type="protein sequence ID" value="MDW5594617.1"/>
    <property type="molecule type" value="Genomic_DNA"/>
</dbReference>
<dbReference type="PANTHER" id="PTHR13504">
    <property type="entry name" value="FIDO DOMAIN-CONTAINING PROTEIN DDB_G0283145"/>
    <property type="match status" value="1"/>
</dbReference>
<feature type="domain" description="Fido" evidence="1">
    <location>
        <begin position="94"/>
        <end position="240"/>
    </location>
</feature>
<evidence type="ECO:0000313" key="2">
    <source>
        <dbReference type="EMBL" id="MDW5594617.1"/>
    </source>
</evidence>
<evidence type="ECO:0000259" key="1">
    <source>
        <dbReference type="PROSITE" id="PS51459"/>
    </source>
</evidence>
<dbReference type="SUPFAM" id="SSF140931">
    <property type="entry name" value="Fic-like"/>
    <property type="match status" value="1"/>
</dbReference>
<reference evidence="3" key="1">
    <citation type="submission" date="2023-07" db="EMBL/GenBank/DDBJ databases">
        <title>Conexibacter stalactiti sp. nov., isolated from stalactites in a lava cave and emended description of the genus Conexibacter.</title>
        <authorList>
            <person name="Lee S.D."/>
        </authorList>
    </citation>
    <scope>NUCLEOTIDE SEQUENCE [LARGE SCALE GENOMIC DNA]</scope>
    <source>
        <strain evidence="3">KCTC 39840</strain>
    </source>
</reference>
<dbReference type="InterPro" id="IPR040198">
    <property type="entry name" value="Fido_containing"/>
</dbReference>
<dbReference type="PANTHER" id="PTHR13504:SF38">
    <property type="entry name" value="FIDO DOMAIN-CONTAINING PROTEIN"/>
    <property type="match status" value="1"/>
</dbReference>
<proteinExistence type="predicted"/>
<dbReference type="InterPro" id="IPR036597">
    <property type="entry name" value="Fido-like_dom_sf"/>
</dbReference>
<evidence type="ECO:0000313" key="3">
    <source>
        <dbReference type="Proteomes" id="UP001284601"/>
    </source>
</evidence>
<accession>A0ABU4HMT3</accession>
<organism evidence="2 3">
    <name type="scientific">Conexibacter stalactiti</name>
    <dbReference type="NCBI Taxonomy" id="1940611"/>
    <lineage>
        <taxon>Bacteria</taxon>
        <taxon>Bacillati</taxon>
        <taxon>Actinomycetota</taxon>
        <taxon>Thermoleophilia</taxon>
        <taxon>Solirubrobacterales</taxon>
        <taxon>Conexibacteraceae</taxon>
        <taxon>Conexibacter</taxon>
    </lineage>
</organism>
<dbReference type="Proteomes" id="UP001284601">
    <property type="component" value="Unassembled WGS sequence"/>
</dbReference>
<dbReference type="Gene3D" id="1.10.3290.10">
    <property type="entry name" value="Fido-like domain"/>
    <property type="match status" value="1"/>
</dbReference>
<comment type="caution">
    <text evidence="2">The sequence shown here is derived from an EMBL/GenBank/DDBJ whole genome shotgun (WGS) entry which is preliminary data.</text>
</comment>
<sequence length="377" mass="40931">MTDACAELDAWATQLDERIVPHRWEGRLRRALEAEAVAASTRMEGVAVTVADTLKILADDPPEAVSREDRALVVGYRDATRFVQRRADDGNLAWNRELVVGVQDRVLAGERGAGAGVLRSRAVWVSRADGEVVFETPDHEEVPTLVDDACAQIDGSDWHPAIAAAWLHVAIAAIHPFRDGNGRTARVLASLAMYRGGFRHPAFTSLEEWWGRHPAGYYASFACLGPTFDRTADVTPFVTSHVRAQVAQVRELAVRQQRDGLLWVALENLLDELTLPPRLANALYDSVFGRDVTTGYYRDLADTSPATARNDLAAARAAGLLASEGRTRGRRYLPGPRLLPLLAKAIGAPEATELAIAATLGRRAADAATPPPRAAQV</sequence>
<protein>
    <submittedName>
        <fullName evidence="2">Fic family protein</fullName>
    </submittedName>
</protein>
<dbReference type="RefSeq" id="WP_318596904.1">
    <property type="nucleotide sequence ID" value="NZ_JAWSTH010000019.1"/>
</dbReference>
<keyword evidence="3" id="KW-1185">Reference proteome</keyword>
<gene>
    <name evidence="2" type="ORF">R7226_09735</name>
</gene>
<reference evidence="2 3" key="2">
    <citation type="submission" date="2023-10" db="EMBL/GenBank/DDBJ databases">
        <authorList>
            <person name="Han X.F."/>
        </authorList>
    </citation>
    <scope>NUCLEOTIDE SEQUENCE [LARGE SCALE GENOMIC DNA]</scope>
    <source>
        <strain evidence="2 3">KCTC 39840</strain>
    </source>
</reference>
<dbReference type="PROSITE" id="PS51459">
    <property type="entry name" value="FIDO"/>
    <property type="match status" value="1"/>
</dbReference>
<dbReference type="Pfam" id="PF02661">
    <property type="entry name" value="Fic"/>
    <property type="match status" value="1"/>
</dbReference>
<dbReference type="InterPro" id="IPR003812">
    <property type="entry name" value="Fido"/>
</dbReference>